<protein>
    <submittedName>
        <fullName evidence="2">Uncharacterized protein</fullName>
    </submittedName>
</protein>
<evidence type="ECO:0000313" key="2">
    <source>
        <dbReference type="RefSeq" id="XP_059602723.1"/>
    </source>
</evidence>
<name>A0AAJ8BS77_ASPNG</name>
<feature type="compositionally biased region" description="Polar residues" evidence="1">
    <location>
        <begin position="129"/>
        <end position="142"/>
    </location>
</feature>
<dbReference type="VEuPathDB" id="FungiDB:An16g03180"/>
<feature type="compositionally biased region" description="Basic and acidic residues" evidence="1">
    <location>
        <begin position="40"/>
        <end position="73"/>
    </location>
</feature>
<sequence length="142" mass="15675">MCRNAGNLDEVGSQTTAVQKPFKKHRSSVRYSRNRKQKAKLQEKVRDEQGGGVELEGRGGEDRGDGMQAEVERYTNAAETRGATTCKGRAGTGKTYRGGRSSRWGMVEGRKSQQVAVEREEGERDRGSNNKNNNSATLLLLN</sequence>
<evidence type="ECO:0000256" key="1">
    <source>
        <dbReference type="SAM" id="MobiDB-lite"/>
    </source>
</evidence>
<dbReference type="RefSeq" id="XP_059602723.1">
    <property type="nucleotide sequence ID" value="XM_059745025.1"/>
</dbReference>
<feature type="compositionally biased region" description="Basic and acidic residues" evidence="1">
    <location>
        <begin position="117"/>
        <end position="128"/>
    </location>
</feature>
<dbReference type="KEGG" id="ang:An16g03180"/>
<feature type="compositionally biased region" description="Basic residues" evidence="1">
    <location>
        <begin position="21"/>
        <end position="39"/>
    </location>
</feature>
<reference evidence="2" key="2">
    <citation type="submission" date="2025-08" db="UniProtKB">
        <authorList>
            <consortium name="RefSeq"/>
        </authorList>
    </citation>
    <scope>IDENTIFICATION</scope>
</reference>
<proteinExistence type="predicted"/>
<gene>
    <name evidence="2" type="ORF">An16g03180</name>
</gene>
<dbReference type="GeneID" id="84593360"/>
<feature type="region of interest" description="Disordered" evidence="1">
    <location>
        <begin position="1"/>
        <end position="142"/>
    </location>
</feature>
<dbReference type="AlphaFoldDB" id="A0AAJ8BS77"/>
<reference evidence="2" key="1">
    <citation type="submission" date="2025-02" db="EMBL/GenBank/DDBJ databases">
        <authorList>
            <consortium name="NCBI Genome Project"/>
        </authorList>
    </citation>
    <scope>NUCLEOTIDE SEQUENCE</scope>
</reference>
<accession>A0AAJ8BS77</accession>
<organism evidence="2">
    <name type="scientific">Aspergillus niger</name>
    <dbReference type="NCBI Taxonomy" id="5061"/>
    <lineage>
        <taxon>Eukaryota</taxon>
        <taxon>Fungi</taxon>
        <taxon>Dikarya</taxon>
        <taxon>Ascomycota</taxon>
        <taxon>Pezizomycotina</taxon>
        <taxon>Eurotiomycetes</taxon>
        <taxon>Eurotiomycetidae</taxon>
        <taxon>Eurotiales</taxon>
        <taxon>Aspergillaceae</taxon>
        <taxon>Aspergillus</taxon>
        <taxon>Aspergillus subgen. Circumdati</taxon>
    </lineage>
</organism>